<dbReference type="PANTHER" id="PTHR10795">
    <property type="entry name" value="PROPROTEIN CONVERTASE SUBTILISIN/KEXIN"/>
    <property type="match status" value="1"/>
</dbReference>
<evidence type="ECO:0000313" key="4">
    <source>
        <dbReference type="EMBL" id="KAL2529346.1"/>
    </source>
</evidence>
<dbReference type="InterPro" id="IPR045051">
    <property type="entry name" value="SBT"/>
</dbReference>
<evidence type="ECO:0000256" key="3">
    <source>
        <dbReference type="SAM" id="MobiDB-lite"/>
    </source>
</evidence>
<name>A0ABD1UWB0_9LAMI</name>
<gene>
    <name evidence="4" type="ORF">Fot_21947</name>
</gene>
<dbReference type="Gene3D" id="3.50.30.30">
    <property type="match status" value="1"/>
</dbReference>
<dbReference type="AlphaFoldDB" id="A0ABD1UWB0"/>
<evidence type="ECO:0000256" key="1">
    <source>
        <dbReference type="ARBA" id="ARBA00011073"/>
    </source>
</evidence>
<protein>
    <submittedName>
        <fullName evidence="4">Uncharacterized protein</fullName>
    </submittedName>
</protein>
<comment type="similarity">
    <text evidence="1">Belongs to the peptidase S8 family.</text>
</comment>
<evidence type="ECO:0000256" key="2">
    <source>
        <dbReference type="ARBA" id="ARBA00022729"/>
    </source>
</evidence>
<dbReference type="InterPro" id="IPR036852">
    <property type="entry name" value="Peptidase_S8/S53_dom_sf"/>
</dbReference>
<dbReference type="EMBL" id="JBFOLJ010000006">
    <property type="protein sequence ID" value="KAL2529346.1"/>
    <property type="molecule type" value="Genomic_DNA"/>
</dbReference>
<evidence type="ECO:0000313" key="5">
    <source>
        <dbReference type="Proteomes" id="UP001604277"/>
    </source>
</evidence>
<organism evidence="4 5">
    <name type="scientific">Forsythia ovata</name>
    <dbReference type="NCBI Taxonomy" id="205694"/>
    <lineage>
        <taxon>Eukaryota</taxon>
        <taxon>Viridiplantae</taxon>
        <taxon>Streptophyta</taxon>
        <taxon>Embryophyta</taxon>
        <taxon>Tracheophyta</taxon>
        <taxon>Spermatophyta</taxon>
        <taxon>Magnoliopsida</taxon>
        <taxon>eudicotyledons</taxon>
        <taxon>Gunneridae</taxon>
        <taxon>Pentapetalae</taxon>
        <taxon>asterids</taxon>
        <taxon>lamiids</taxon>
        <taxon>Lamiales</taxon>
        <taxon>Oleaceae</taxon>
        <taxon>Forsythieae</taxon>
        <taxon>Forsythia</taxon>
    </lineage>
</organism>
<comment type="caution">
    <text evidence="4">The sequence shown here is derived from an EMBL/GenBank/DDBJ whole genome shotgun (WGS) entry which is preliminary data.</text>
</comment>
<proteinExistence type="inferred from homology"/>
<dbReference type="SUPFAM" id="SSF52743">
    <property type="entry name" value="Subtilisin-like"/>
    <property type="match status" value="1"/>
</dbReference>
<keyword evidence="5" id="KW-1185">Reference proteome</keyword>
<feature type="region of interest" description="Disordered" evidence="3">
    <location>
        <begin position="1"/>
        <end position="23"/>
    </location>
</feature>
<keyword evidence="2" id="KW-0732">Signal</keyword>
<reference evidence="5" key="1">
    <citation type="submission" date="2024-07" db="EMBL/GenBank/DDBJ databases">
        <title>Two chromosome-level genome assemblies of Korean endemic species Abeliophyllum distichum and Forsythia ovata (Oleaceae).</title>
        <authorList>
            <person name="Jang H."/>
        </authorList>
    </citation>
    <scope>NUCLEOTIDE SEQUENCE [LARGE SCALE GENOMIC DNA]</scope>
</reference>
<dbReference type="Gene3D" id="3.40.50.200">
    <property type="entry name" value="Peptidase S8/S53 domain"/>
    <property type="match status" value="1"/>
</dbReference>
<sequence length="199" mass="21848">MKNGILTSNSAGNSGPDPESITNFSPRSLSVAASVIDRKFLGQVQLENNETYELPIVQTKASPFNKCPIVGGRLYSNELSKLSSTLESVPEELDCYPGHIAKAEKELKNQLKLMDAVIEVRGARIPMSTSHPQAPKAVRSLNQTKMATEQYLSKAAEKSNNHPKIVEFDVVFIGIYSKSFEHFVVLNLALTSENPSKLN</sequence>
<feature type="compositionally biased region" description="Polar residues" evidence="3">
    <location>
        <begin position="1"/>
        <end position="13"/>
    </location>
</feature>
<accession>A0ABD1UWB0</accession>
<dbReference type="Proteomes" id="UP001604277">
    <property type="component" value="Unassembled WGS sequence"/>
</dbReference>